<feature type="domain" description="DUF559" evidence="1">
    <location>
        <begin position="11"/>
        <end position="117"/>
    </location>
</feature>
<dbReference type="InterPro" id="IPR007569">
    <property type="entry name" value="DUF559"/>
</dbReference>
<dbReference type="CDD" id="cd01038">
    <property type="entry name" value="Endonuclease_DUF559"/>
    <property type="match status" value="1"/>
</dbReference>
<reference evidence="2 3" key="1">
    <citation type="submission" date="2016-11" db="EMBL/GenBank/DDBJ databases">
        <authorList>
            <person name="Jaros S."/>
            <person name="Januszkiewicz K."/>
            <person name="Wedrychowicz H."/>
        </authorList>
    </citation>
    <scope>NUCLEOTIDE SEQUENCE [LARGE SCALE GENOMIC DNA]</scope>
    <source>
        <strain evidence="2 3">GAS242</strain>
    </source>
</reference>
<organism evidence="2 3">
    <name type="scientific">Bradyrhizobium erythrophlei</name>
    <dbReference type="NCBI Taxonomy" id="1437360"/>
    <lineage>
        <taxon>Bacteria</taxon>
        <taxon>Pseudomonadati</taxon>
        <taxon>Pseudomonadota</taxon>
        <taxon>Alphaproteobacteria</taxon>
        <taxon>Hyphomicrobiales</taxon>
        <taxon>Nitrobacteraceae</taxon>
        <taxon>Bradyrhizobium</taxon>
    </lineage>
</organism>
<evidence type="ECO:0000313" key="3">
    <source>
        <dbReference type="Proteomes" id="UP000190675"/>
    </source>
</evidence>
<dbReference type="PANTHER" id="PTHR38590">
    <property type="entry name" value="BLL0828 PROTEIN"/>
    <property type="match status" value="1"/>
</dbReference>
<dbReference type="Proteomes" id="UP000190675">
    <property type="component" value="Chromosome I"/>
</dbReference>
<evidence type="ECO:0000313" key="2">
    <source>
        <dbReference type="EMBL" id="SHG63826.1"/>
    </source>
</evidence>
<keyword evidence="2" id="KW-0378">Hydrolase</keyword>
<keyword evidence="2" id="KW-0540">Nuclease</keyword>
<proteinExistence type="predicted"/>
<keyword evidence="2" id="KW-0255">Endonuclease</keyword>
<dbReference type="PANTHER" id="PTHR38590:SF1">
    <property type="entry name" value="BLL0828 PROTEIN"/>
    <property type="match status" value="1"/>
</dbReference>
<dbReference type="InterPro" id="IPR047216">
    <property type="entry name" value="Endonuclease_DUF559_bact"/>
</dbReference>
<dbReference type="EMBL" id="LT670818">
    <property type="protein sequence ID" value="SHG63826.1"/>
    <property type="molecule type" value="Genomic_DNA"/>
</dbReference>
<protein>
    <submittedName>
        <fullName evidence="2">Very-short-patch-repair endonuclease</fullName>
    </submittedName>
</protein>
<dbReference type="Gene3D" id="3.40.960.10">
    <property type="entry name" value="VSR Endonuclease"/>
    <property type="match status" value="1"/>
</dbReference>
<name>A0A1M5LFU3_9BRAD</name>
<dbReference type="SUPFAM" id="SSF52980">
    <property type="entry name" value="Restriction endonuclease-like"/>
    <property type="match status" value="1"/>
</dbReference>
<sequence length="124" mass="13819">MLPIVVTALANENARTLRKSLTPQEVKLWVKLRELKPLGFHFRRQAPIGRYIVDFVSFRSQLIIEADGGQHGMPEGDRSDQVRDAFLQSQGFSVLRFWNSDIDANLAGVMESILGALNQSPPAG</sequence>
<dbReference type="GO" id="GO:0004519">
    <property type="term" value="F:endonuclease activity"/>
    <property type="evidence" value="ECO:0007669"/>
    <property type="project" value="UniProtKB-KW"/>
</dbReference>
<dbReference type="AlphaFoldDB" id="A0A1M5LFU3"/>
<accession>A0A1M5LFU3</accession>
<gene>
    <name evidence="2" type="ORF">SAMN05444169_3438</name>
</gene>
<dbReference type="Pfam" id="PF04480">
    <property type="entry name" value="DUF559"/>
    <property type="match status" value="1"/>
</dbReference>
<evidence type="ECO:0000259" key="1">
    <source>
        <dbReference type="Pfam" id="PF04480"/>
    </source>
</evidence>
<dbReference type="InterPro" id="IPR011335">
    <property type="entry name" value="Restrct_endonuc-II-like"/>
</dbReference>